<dbReference type="GO" id="GO:0005886">
    <property type="term" value="C:plasma membrane"/>
    <property type="evidence" value="ECO:0000318"/>
    <property type="project" value="GO_Central"/>
</dbReference>
<evidence type="ECO:0008006" key="10">
    <source>
        <dbReference type="Google" id="ProtNLM"/>
    </source>
</evidence>
<keyword evidence="4" id="KW-0472">Membrane</keyword>
<evidence type="ECO:0000313" key="8">
    <source>
        <dbReference type="EMBL" id="KAJ0202969.1"/>
    </source>
</evidence>
<dbReference type="Proteomes" id="UP000235145">
    <property type="component" value="Unassembled WGS sequence"/>
</dbReference>
<dbReference type="CDD" id="cd00053">
    <property type="entry name" value="EGF"/>
    <property type="match status" value="1"/>
</dbReference>
<dbReference type="InterPro" id="IPR045274">
    <property type="entry name" value="WAK-like"/>
</dbReference>
<proteinExistence type="predicted"/>
<feature type="domain" description="Protein kinase" evidence="6">
    <location>
        <begin position="221"/>
        <end position="429"/>
    </location>
</feature>
<feature type="disulfide bond" evidence="3">
    <location>
        <begin position="127"/>
        <end position="144"/>
    </location>
</feature>
<sequence length="429" mass="48349">MILVVIQVWQSMRWALSLFRLKTGLLYNVPNNAKCSGIGCCQTSIRKGLKGFNANIGSFDNHMNVRLFNPCGFAFLAEENHLGFGGARHVICLVLQSLKLSLDSNVHILVDWVIGGGKRNCSQATECKANRFCMDDEDLDGYRCSCNKGYQGNPYLHNGCQALVRIILTLAGIIGIFFSIKKRKLMKEQEKFFEKKLNSQEVDYTVTVYITKQLPKAIDNYSNERTVGRGGFEVVYKGVLSDKRVVAIKKYVSVGKTKNEQFINEVLVIMKIINGNVVKLLGYCLEEEVPVLVYEFIPNNTLFHHIHNEEGGTSWLSWENRLRVAVEAASTLAYLHSHATTPIINRDVKSANILLDDDFNAKLSDFGISKLFSIKEENVNTVVQDTLGYLDPECQHTNNTNEKSHVYSFGVVLAELITDKNKKNNKNFL</sequence>
<keyword evidence="9" id="KW-1185">Reference proteome</keyword>
<dbReference type="PROSITE" id="PS50026">
    <property type="entry name" value="EGF_3"/>
    <property type="match status" value="1"/>
</dbReference>
<comment type="caution">
    <text evidence="3">Lacks conserved residue(s) required for the propagation of feature annotation.</text>
</comment>
<name>A0A9R1XA25_LACSA</name>
<gene>
    <name evidence="8" type="ORF">LSAT_V11C500255680</name>
</gene>
<evidence type="ECO:0000256" key="5">
    <source>
        <dbReference type="SAM" id="SignalP"/>
    </source>
</evidence>
<dbReference type="InterPro" id="IPR011009">
    <property type="entry name" value="Kinase-like_dom_sf"/>
</dbReference>
<dbReference type="SMART" id="SM00220">
    <property type="entry name" value="S_TKc"/>
    <property type="match status" value="1"/>
</dbReference>
<evidence type="ECO:0000313" key="9">
    <source>
        <dbReference type="Proteomes" id="UP000235145"/>
    </source>
</evidence>
<dbReference type="AlphaFoldDB" id="A0A9R1XA25"/>
<keyword evidence="4" id="KW-1133">Transmembrane helix</keyword>
<dbReference type="PROSITE" id="PS50011">
    <property type="entry name" value="PROTEIN_KINASE_DOM"/>
    <property type="match status" value="1"/>
</dbReference>
<dbReference type="GO" id="GO:0005524">
    <property type="term" value="F:ATP binding"/>
    <property type="evidence" value="ECO:0007669"/>
    <property type="project" value="UniProtKB-KW"/>
</dbReference>
<keyword evidence="2" id="KW-0067">ATP-binding</keyword>
<feature type="domain" description="EGF-like" evidence="7">
    <location>
        <begin position="117"/>
        <end position="161"/>
    </location>
</feature>
<evidence type="ECO:0000259" key="6">
    <source>
        <dbReference type="PROSITE" id="PS50011"/>
    </source>
</evidence>
<feature type="transmembrane region" description="Helical" evidence="4">
    <location>
        <begin position="162"/>
        <end position="180"/>
    </location>
</feature>
<keyword evidence="1" id="KW-0547">Nucleotide-binding</keyword>
<comment type="caution">
    <text evidence="8">The sequence shown here is derived from an EMBL/GenBank/DDBJ whole genome shotgun (WGS) entry which is preliminary data.</text>
</comment>
<dbReference type="GO" id="GO:0004672">
    <property type="term" value="F:protein kinase activity"/>
    <property type="evidence" value="ECO:0007669"/>
    <property type="project" value="InterPro"/>
</dbReference>
<dbReference type="GO" id="GO:0007166">
    <property type="term" value="P:cell surface receptor signaling pathway"/>
    <property type="evidence" value="ECO:0000318"/>
    <property type="project" value="GO_Central"/>
</dbReference>
<dbReference type="InterPro" id="IPR000742">
    <property type="entry name" value="EGF"/>
</dbReference>
<dbReference type="InterPro" id="IPR000719">
    <property type="entry name" value="Prot_kinase_dom"/>
</dbReference>
<dbReference type="Pfam" id="PF07714">
    <property type="entry name" value="PK_Tyr_Ser-Thr"/>
    <property type="match status" value="1"/>
</dbReference>
<keyword evidence="4" id="KW-0812">Transmembrane</keyword>
<keyword evidence="3" id="KW-0245">EGF-like domain</keyword>
<dbReference type="PANTHER" id="PTHR27005">
    <property type="entry name" value="WALL-ASSOCIATED RECEPTOR KINASE-LIKE 21"/>
    <property type="match status" value="1"/>
</dbReference>
<keyword evidence="5" id="KW-0732">Signal</keyword>
<dbReference type="Gene3D" id="3.30.200.20">
    <property type="entry name" value="Phosphorylase Kinase, domain 1"/>
    <property type="match status" value="1"/>
</dbReference>
<dbReference type="EMBL" id="NBSK02000005">
    <property type="protein sequence ID" value="KAJ0202969.1"/>
    <property type="molecule type" value="Genomic_DNA"/>
</dbReference>
<evidence type="ECO:0000256" key="1">
    <source>
        <dbReference type="ARBA" id="ARBA00022741"/>
    </source>
</evidence>
<dbReference type="PANTHER" id="PTHR27005:SF400">
    <property type="entry name" value="PROTEIN KINASE DOMAIN-CONTAINING PROTEIN"/>
    <property type="match status" value="1"/>
</dbReference>
<protein>
    <recommendedName>
        <fullName evidence="10">Protein kinase domain-containing protein</fullName>
    </recommendedName>
</protein>
<feature type="chain" id="PRO_5040343533" description="Protein kinase domain-containing protein" evidence="5">
    <location>
        <begin position="18"/>
        <end position="429"/>
    </location>
</feature>
<accession>A0A9R1XA25</accession>
<keyword evidence="3" id="KW-1015">Disulfide bond</keyword>
<reference evidence="8 9" key="1">
    <citation type="journal article" date="2017" name="Nat. Commun.">
        <title>Genome assembly with in vitro proximity ligation data and whole-genome triplication in lettuce.</title>
        <authorList>
            <person name="Reyes-Chin-Wo S."/>
            <person name="Wang Z."/>
            <person name="Yang X."/>
            <person name="Kozik A."/>
            <person name="Arikit S."/>
            <person name="Song C."/>
            <person name="Xia L."/>
            <person name="Froenicke L."/>
            <person name="Lavelle D.O."/>
            <person name="Truco M.J."/>
            <person name="Xia R."/>
            <person name="Zhu S."/>
            <person name="Xu C."/>
            <person name="Xu H."/>
            <person name="Xu X."/>
            <person name="Cox K."/>
            <person name="Korf I."/>
            <person name="Meyers B.C."/>
            <person name="Michelmore R.W."/>
        </authorList>
    </citation>
    <scope>NUCLEOTIDE SEQUENCE [LARGE SCALE GENOMIC DNA]</scope>
    <source>
        <strain evidence="9">cv. Salinas</strain>
        <tissue evidence="8">Seedlings</tissue>
    </source>
</reference>
<dbReference type="SUPFAM" id="SSF56112">
    <property type="entry name" value="Protein kinase-like (PK-like)"/>
    <property type="match status" value="1"/>
</dbReference>
<evidence type="ECO:0000256" key="2">
    <source>
        <dbReference type="ARBA" id="ARBA00022840"/>
    </source>
</evidence>
<organism evidence="8 9">
    <name type="scientific">Lactuca sativa</name>
    <name type="common">Garden lettuce</name>
    <dbReference type="NCBI Taxonomy" id="4236"/>
    <lineage>
        <taxon>Eukaryota</taxon>
        <taxon>Viridiplantae</taxon>
        <taxon>Streptophyta</taxon>
        <taxon>Embryophyta</taxon>
        <taxon>Tracheophyta</taxon>
        <taxon>Spermatophyta</taxon>
        <taxon>Magnoliopsida</taxon>
        <taxon>eudicotyledons</taxon>
        <taxon>Gunneridae</taxon>
        <taxon>Pentapetalae</taxon>
        <taxon>asterids</taxon>
        <taxon>campanulids</taxon>
        <taxon>Asterales</taxon>
        <taxon>Asteraceae</taxon>
        <taxon>Cichorioideae</taxon>
        <taxon>Cichorieae</taxon>
        <taxon>Lactucinae</taxon>
        <taxon>Lactuca</taxon>
    </lineage>
</organism>
<evidence type="ECO:0000256" key="3">
    <source>
        <dbReference type="PROSITE-ProRule" id="PRU00076"/>
    </source>
</evidence>
<evidence type="ECO:0000259" key="7">
    <source>
        <dbReference type="PROSITE" id="PS50026"/>
    </source>
</evidence>
<feature type="signal peptide" evidence="5">
    <location>
        <begin position="1"/>
        <end position="17"/>
    </location>
</feature>
<evidence type="ECO:0000256" key="4">
    <source>
        <dbReference type="SAM" id="Phobius"/>
    </source>
</evidence>
<dbReference type="InterPro" id="IPR001245">
    <property type="entry name" value="Ser-Thr/Tyr_kinase_cat_dom"/>
</dbReference>
<dbReference type="Gene3D" id="1.10.510.10">
    <property type="entry name" value="Transferase(Phosphotransferase) domain 1"/>
    <property type="match status" value="1"/>
</dbReference>